<reference evidence="1" key="1">
    <citation type="submission" date="2016-02" db="EMBL/GenBank/DDBJ databases">
        <title>Draft Genome Sequence of Sporotomaculum syntrophicum Strain FB, a Syntrophic Benzoate Degrader.</title>
        <authorList>
            <person name="Nobu M.K."/>
            <person name="Narihiro T."/>
            <person name="Qiu Y.-L."/>
            <person name="Ohashi A."/>
            <person name="Liu W.-T."/>
            <person name="Yuji S."/>
        </authorList>
    </citation>
    <scope>NUCLEOTIDE SEQUENCE</scope>
    <source>
        <strain evidence="1">FB</strain>
    </source>
</reference>
<proteinExistence type="predicted"/>
<dbReference type="SUPFAM" id="SSF103007">
    <property type="entry name" value="Hypothetical protein TT1725"/>
    <property type="match status" value="1"/>
</dbReference>
<dbReference type="InterPro" id="IPR036746">
    <property type="entry name" value="TT1725-like_sf"/>
</dbReference>
<comment type="caution">
    <text evidence="1">The sequence shown here is derived from an EMBL/GenBank/DDBJ whole genome shotgun (WGS) entry which is preliminary data.</text>
</comment>
<dbReference type="EMBL" id="LSRS01000009">
    <property type="protein sequence ID" value="KAF1083839.1"/>
    <property type="molecule type" value="Genomic_DNA"/>
</dbReference>
<sequence>MVVGVITLELSLAGAESLKDKRKVLKSLLERLKHRFNISVAEVGRQDNWKYSTVGISSVSGDFAHMQNMLDSVMRFVENHEGVEVISMERELL</sequence>
<organism evidence="1 2">
    <name type="scientific">Sporotomaculum syntrophicum</name>
    <dbReference type="NCBI Taxonomy" id="182264"/>
    <lineage>
        <taxon>Bacteria</taxon>
        <taxon>Bacillati</taxon>
        <taxon>Bacillota</taxon>
        <taxon>Clostridia</taxon>
        <taxon>Eubacteriales</taxon>
        <taxon>Desulfallaceae</taxon>
        <taxon>Sporotomaculum</taxon>
    </lineage>
</organism>
<dbReference type="InterPro" id="IPR007546">
    <property type="entry name" value="DUF503"/>
</dbReference>
<dbReference type="OrthoDB" id="9809023at2"/>
<dbReference type="Gene3D" id="3.30.70.1120">
    <property type="entry name" value="TT1725-like"/>
    <property type="match status" value="1"/>
</dbReference>
<protein>
    <recommendedName>
        <fullName evidence="3">DUF503 domain-containing protein</fullName>
    </recommendedName>
</protein>
<keyword evidence="2" id="KW-1185">Reference proteome</keyword>
<accession>A0A9D2WMD2</accession>
<dbReference type="Pfam" id="PF04456">
    <property type="entry name" value="DUF503"/>
    <property type="match status" value="1"/>
</dbReference>
<dbReference type="Proteomes" id="UP000798488">
    <property type="component" value="Unassembled WGS sequence"/>
</dbReference>
<evidence type="ECO:0000313" key="1">
    <source>
        <dbReference type="EMBL" id="KAF1083839.1"/>
    </source>
</evidence>
<dbReference type="PANTHER" id="PTHR36441:SF1">
    <property type="entry name" value="DUF503 DOMAIN-CONTAINING PROTEIN"/>
    <property type="match status" value="1"/>
</dbReference>
<dbReference type="RefSeq" id="WP_161823259.1">
    <property type="nucleotide sequence ID" value="NZ_LSRS01000009.1"/>
</dbReference>
<evidence type="ECO:0000313" key="2">
    <source>
        <dbReference type="Proteomes" id="UP000798488"/>
    </source>
</evidence>
<evidence type="ECO:0008006" key="3">
    <source>
        <dbReference type="Google" id="ProtNLM"/>
    </source>
</evidence>
<dbReference type="AlphaFoldDB" id="A0A9D2WMD2"/>
<name>A0A9D2WMD2_9FIRM</name>
<dbReference type="PANTHER" id="PTHR36441">
    <property type="entry name" value="HYPOTHETICAL CYTOSOLIC PROTEIN"/>
    <property type="match status" value="1"/>
</dbReference>
<gene>
    <name evidence="1" type="ORF">SPSYN_02995</name>
</gene>